<dbReference type="OrthoDB" id="67709at2759"/>
<dbReference type="VEuPathDB" id="FungiDB:SPRG_21005"/>
<dbReference type="AlphaFoldDB" id="A0A067C3U4"/>
<dbReference type="RefSeq" id="XP_012205505.1">
    <property type="nucleotide sequence ID" value="XM_012350115.1"/>
</dbReference>
<name>A0A067C3U4_SAPPC</name>
<dbReference type="PANTHER" id="PTHR34365">
    <property type="entry name" value="ENOLASE (DUF1399)"/>
    <property type="match status" value="1"/>
</dbReference>
<dbReference type="PANTHER" id="PTHR34365:SF7">
    <property type="entry name" value="GLYCINE-RICH DOMAIN-CONTAINING PROTEIN 1"/>
    <property type="match status" value="1"/>
</dbReference>
<organism evidence="1 2">
    <name type="scientific">Saprolegnia parasitica (strain CBS 223.65)</name>
    <dbReference type="NCBI Taxonomy" id="695850"/>
    <lineage>
        <taxon>Eukaryota</taxon>
        <taxon>Sar</taxon>
        <taxon>Stramenopiles</taxon>
        <taxon>Oomycota</taxon>
        <taxon>Saprolegniomycetes</taxon>
        <taxon>Saprolegniales</taxon>
        <taxon>Saprolegniaceae</taxon>
        <taxon>Saprolegnia</taxon>
    </lineage>
</organism>
<accession>A0A067C3U4</accession>
<dbReference type="Proteomes" id="UP000030745">
    <property type="component" value="Unassembled WGS sequence"/>
</dbReference>
<dbReference type="Pfam" id="PF07173">
    <property type="entry name" value="GRDP-like"/>
    <property type="match status" value="1"/>
</dbReference>
<protein>
    <submittedName>
        <fullName evidence="1">Uncharacterized protein</fullName>
    </submittedName>
</protein>
<dbReference type="GeneID" id="24141942"/>
<reference evidence="1 2" key="1">
    <citation type="journal article" date="2013" name="PLoS Genet.">
        <title>Distinctive expansion of potential virulence genes in the genome of the oomycete fish pathogen Saprolegnia parasitica.</title>
        <authorList>
            <person name="Jiang R.H."/>
            <person name="de Bruijn I."/>
            <person name="Haas B.J."/>
            <person name="Belmonte R."/>
            <person name="Lobach L."/>
            <person name="Christie J."/>
            <person name="van den Ackerveken G."/>
            <person name="Bottin A."/>
            <person name="Bulone V."/>
            <person name="Diaz-Moreno S.M."/>
            <person name="Dumas B."/>
            <person name="Fan L."/>
            <person name="Gaulin E."/>
            <person name="Govers F."/>
            <person name="Grenville-Briggs L.J."/>
            <person name="Horner N.R."/>
            <person name="Levin J.Z."/>
            <person name="Mammella M."/>
            <person name="Meijer H.J."/>
            <person name="Morris P."/>
            <person name="Nusbaum C."/>
            <person name="Oome S."/>
            <person name="Phillips A.J."/>
            <person name="van Rooyen D."/>
            <person name="Rzeszutek E."/>
            <person name="Saraiva M."/>
            <person name="Secombes C.J."/>
            <person name="Seidl M.F."/>
            <person name="Snel B."/>
            <person name="Stassen J.H."/>
            <person name="Sykes S."/>
            <person name="Tripathy S."/>
            <person name="van den Berg H."/>
            <person name="Vega-Arreguin J.C."/>
            <person name="Wawra S."/>
            <person name="Young S.K."/>
            <person name="Zeng Q."/>
            <person name="Dieguez-Uribeondo J."/>
            <person name="Russ C."/>
            <person name="Tyler B.M."/>
            <person name="van West P."/>
        </authorList>
    </citation>
    <scope>NUCLEOTIDE SEQUENCE [LARGE SCALE GENOMIC DNA]</scope>
    <source>
        <strain evidence="1 2">CBS 223.65</strain>
    </source>
</reference>
<evidence type="ECO:0000313" key="1">
    <source>
        <dbReference type="EMBL" id="KDO23810.1"/>
    </source>
</evidence>
<sequence>MGQETPMAPTLTESMTVASYVVDLEVKERVLMVPKWAARQVVLTGQTLEVMDGEKLKFACNTTYCTTRLLEPLDSSRLFPFQLLEHGKVKLTLNAPTASAREDFLSHLEKSVVSDTWAVETKDTWDSFLSVAVAINEKKALEGKFRIKPSNVSIQQVTQHMLDMKEVYDVVAGLPDVDSLYELFLGLERDYSNGVLGNFAHTVHLLHPVLYSKGVKSAPPLVDILTRCPSPSCGVALPQSMVYLMHIRNKAISCPTCGRGILYETYNLTAFVGSHPSFTVNCTLRDNPVEYVVIVPDVPQDGAWATFLVQLQHNIAAGAAAASKAGVATMRSTIRDAVRAYRQNALGRFHLDLVQGMFRQLDFVNKMCPHFEYWTHPDVVAASITRYDKFMDLMAVKDRGVILVPTSDIDLVWHAHQTSPTQYAAFCHNLMWRKTLLDHDDTIPGDDLAKGYADTFVLWSQTFGEAYSSFPPSYEAWVKDKSTDPITRLVLRKKWAKHGAVPARDNRFFGVNEAYPVDAMPYAVAVTDANATKPEGDAPLPVYVTVIGTPVMDGRVRQPYSRHTVLMYDAGLPYYYMPYMYVGGCGGYGYYGVGGGCGVSGEAYAGCGTFAGDGGCGGGGGCGGCATGGCSTGDGGGCGGGCGGCGG</sequence>
<gene>
    <name evidence="1" type="ORF">SPRG_21005</name>
</gene>
<dbReference type="STRING" id="695850.A0A067C3U4"/>
<dbReference type="InterPro" id="IPR009836">
    <property type="entry name" value="GRDP-like"/>
</dbReference>
<proteinExistence type="predicted"/>
<dbReference type="EMBL" id="KK583249">
    <property type="protein sequence ID" value="KDO23810.1"/>
    <property type="molecule type" value="Genomic_DNA"/>
</dbReference>
<dbReference type="KEGG" id="spar:SPRG_21005"/>
<evidence type="ECO:0000313" key="2">
    <source>
        <dbReference type="Proteomes" id="UP000030745"/>
    </source>
</evidence>
<keyword evidence="2" id="KW-1185">Reference proteome</keyword>